<accession>A0A834GH57</accession>
<evidence type="ECO:0000313" key="1">
    <source>
        <dbReference type="EMBL" id="KAF7132459.1"/>
    </source>
</evidence>
<dbReference type="OrthoDB" id="1765214at2759"/>
<sequence>MKILNSLPKLTYTVEFANKFYNCEFFDGIRHRRQNLIIARVWPWQILQLLSNLLCFVRCYMMAKEVMWFSNRGRHPTVAAQLGRCYGKRQWKRHWDSTRGSVGVKPLGQLQPKPFGSKEEDEPPHMTAFCRRRLRQQLHLRQKAALFDVRIVSKHTSGDESFMFQIQLFRLSYSSSPAKNSSAVAASTKTPDHGRSDVAAASWLIHELF</sequence>
<name>A0A834GH57_RHOSS</name>
<gene>
    <name evidence="1" type="ORF">RHSIM_Rhsim09G0054200</name>
</gene>
<dbReference type="Proteomes" id="UP000626092">
    <property type="component" value="Unassembled WGS sequence"/>
</dbReference>
<organism evidence="1 2">
    <name type="scientific">Rhododendron simsii</name>
    <name type="common">Sims's rhododendron</name>
    <dbReference type="NCBI Taxonomy" id="118357"/>
    <lineage>
        <taxon>Eukaryota</taxon>
        <taxon>Viridiplantae</taxon>
        <taxon>Streptophyta</taxon>
        <taxon>Embryophyta</taxon>
        <taxon>Tracheophyta</taxon>
        <taxon>Spermatophyta</taxon>
        <taxon>Magnoliopsida</taxon>
        <taxon>eudicotyledons</taxon>
        <taxon>Gunneridae</taxon>
        <taxon>Pentapetalae</taxon>
        <taxon>asterids</taxon>
        <taxon>Ericales</taxon>
        <taxon>Ericaceae</taxon>
        <taxon>Ericoideae</taxon>
        <taxon>Rhodoreae</taxon>
        <taxon>Rhododendron</taxon>
    </lineage>
</organism>
<keyword evidence="2" id="KW-1185">Reference proteome</keyword>
<dbReference type="AlphaFoldDB" id="A0A834GH57"/>
<protein>
    <submittedName>
        <fullName evidence="1">Uncharacterized protein</fullName>
    </submittedName>
</protein>
<proteinExistence type="predicted"/>
<reference evidence="1" key="1">
    <citation type="submission" date="2019-11" db="EMBL/GenBank/DDBJ databases">
        <authorList>
            <person name="Liu Y."/>
            <person name="Hou J."/>
            <person name="Li T.-Q."/>
            <person name="Guan C.-H."/>
            <person name="Wu X."/>
            <person name="Wu H.-Z."/>
            <person name="Ling F."/>
            <person name="Zhang R."/>
            <person name="Shi X.-G."/>
            <person name="Ren J.-P."/>
            <person name="Chen E.-F."/>
            <person name="Sun J.-M."/>
        </authorList>
    </citation>
    <scope>NUCLEOTIDE SEQUENCE</scope>
    <source>
        <strain evidence="1">Adult_tree_wgs_1</strain>
        <tissue evidence="1">Leaves</tissue>
    </source>
</reference>
<comment type="caution">
    <text evidence="1">The sequence shown here is derived from an EMBL/GenBank/DDBJ whole genome shotgun (WGS) entry which is preliminary data.</text>
</comment>
<dbReference type="EMBL" id="WJXA01000009">
    <property type="protein sequence ID" value="KAF7132459.1"/>
    <property type="molecule type" value="Genomic_DNA"/>
</dbReference>
<evidence type="ECO:0000313" key="2">
    <source>
        <dbReference type="Proteomes" id="UP000626092"/>
    </source>
</evidence>